<sequence length="100" mass="10769">MAGESMFVAPSHADSCRAGDIPEEVLMPQRHDKNIPLMFEVGGAVEQHSAHSGTEWDGREEMMAKADAVIGGYATTREAEREEMERNTGGGGESALTSFL</sequence>
<evidence type="ECO:0000313" key="3">
    <source>
        <dbReference type="Proteomes" id="UP000314294"/>
    </source>
</evidence>
<feature type="region of interest" description="Disordered" evidence="1">
    <location>
        <begin position="77"/>
        <end position="100"/>
    </location>
</feature>
<gene>
    <name evidence="2" type="ORF">EYF80_045607</name>
</gene>
<protein>
    <submittedName>
        <fullName evidence="2">Uncharacterized protein</fullName>
    </submittedName>
</protein>
<name>A0A4Z2FTJ9_9TELE</name>
<keyword evidence="3" id="KW-1185">Reference proteome</keyword>
<reference evidence="2 3" key="1">
    <citation type="submission" date="2019-03" db="EMBL/GenBank/DDBJ databases">
        <title>First draft genome of Liparis tanakae, snailfish: a comprehensive survey of snailfish specific genes.</title>
        <authorList>
            <person name="Kim W."/>
            <person name="Song I."/>
            <person name="Jeong J.-H."/>
            <person name="Kim D."/>
            <person name="Kim S."/>
            <person name="Ryu S."/>
            <person name="Song J.Y."/>
            <person name="Lee S.K."/>
        </authorList>
    </citation>
    <scope>NUCLEOTIDE SEQUENCE [LARGE SCALE GENOMIC DNA]</scope>
    <source>
        <tissue evidence="2">Muscle</tissue>
    </source>
</reference>
<dbReference type="EMBL" id="SRLO01000918">
    <property type="protein sequence ID" value="TNN44190.1"/>
    <property type="molecule type" value="Genomic_DNA"/>
</dbReference>
<organism evidence="2 3">
    <name type="scientific">Liparis tanakae</name>
    <name type="common">Tanaka's snailfish</name>
    <dbReference type="NCBI Taxonomy" id="230148"/>
    <lineage>
        <taxon>Eukaryota</taxon>
        <taxon>Metazoa</taxon>
        <taxon>Chordata</taxon>
        <taxon>Craniata</taxon>
        <taxon>Vertebrata</taxon>
        <taxon>Euteleostomi</taxon>
        <taxon>Actinopterygii</taxon>
        <taxon>Neopterygii</taxon>
        <taxon>Teleostei</taxon>
        <taxon>Neoteleostei</taxon>
        <taxon>Acanthomorphata</taxon>
        <taxon>Eupercaria</taxon>
        <taxon>Perciformes</taxon>
        <taxon>Cottioidei</taxon>
        <taxon>Cottales</taxon>
        <taxon>Liparidae</taxon>
        <taxon>Liparis</taxon>
    </lineage>
</organism>
<evidence type="ECO:0000256" key="1">
    <source>
        <dbReference type="SAM" id="MobiDB-lite"/>
    </source>
</evidence>
<evidence type="ECO:0000313" key="2">
    <source>
        <dbReference type="EMBL" id="TNN44190.1"/>
    </source>
</evidence>
<feature type="compositionally biased region" description="Basic and acidic residues" evidence="1">
    <location>
        <begin position="77"/>
        <end position="86"/>
    </location>
</feature>
<dbReference type="AlphaFoldDB" id="A0A4Z2FTJ9"/>
<dbReference type="Proteomes" id="UP000314294">
    <property type="component" value="Unassembled WGS sequence"/>
</dbReference>
<proteinExistence type="predicted"/>
<accession>A0A4Z2FTJ9</accession>
<comment type="caution">
    <text evidence="2">The sequence shown here is derived from an EMBL/GenBank/DDBJ whole genome shotgun (WGS) entry which is preliminary data.</text>
</comment>